<evidence type="ECO:0000259" key="9">
    <source>
        <dbReference type="PROSITE" id="PS51849"/>
    </source>
</evidence>
<evidence type="ECO:0000313" key="11">
    <source>
        <dbReference type="Proteomes" id="UP000465778"/>
    </source>
</evidence>
<feature type="region of interest" description="Disordered" evidence="7">
    <location>
        <begin position="221"/>
        <end position="385"/>
    </location>
</feature>
<comment type="subcellular location">
    <subcellularLocation>
        <location evidence="1">Cell membrane</location>
        <topology evidence="1">Single-pass membrane protein</topology>
    </subcellularLocation>
</comment>
<name>A0A800MYL0_CYTFI</name>
<comment type="caution">
    <text evidence="10">The sequence shown here is derived from an EMBL/GenBank/DDBJ whole genome shotgun (WGS) entry which is preliminary data.</text>
</comment>
<dbReference type="RefSeq" id="WP_159344580.1">
    <property type="nucleotide sequence ID" value="NZ_JBALOT010000004.1"/>
</dbReference>
<dbReference type="GO" id="GO:0005886">
    <property type="term" value="C:plasma membrane"/>
    <property type="evidence" value="ECO:0007669"/>
    <property type="project" value="UniProtKB-SubCell"/>
</dbReference>
<evidence type="ECO:0000256" key="6">
    <source>
        <dbReference type="SAM" id="Coils"/>
    </source>
</evidence>
<evidence type="ECO:0000313" key="10">
    <source>
        <dbReference type="EMBL" id="KAF0824869.1"/>
    </source>
</evidence>
<sequence length="385" mass="43757">MKTGIIMEINERFLTLLTPEGEFLRARKQDRAYVIGQEIAFFPIELKNGNLSRPLSIFRLSRGKGLMAAAFAMMLAIVFFLPFLHNDEVYAYMSIDVNPSIELGVNQEYQVVELIPYNKEGKLIIQNIKSWKKNSIHEVADKILLQIKKQGYFKENKEVVIAAVYTEQNKEADERIQKELADIKQDAQKEQLEVTLLEASEEEREAAIEKGLSAGIYKESKLKAADDRKESSEPAYPHKQSDKETQSLQKPAENTQSQLKKQGNKGVNKEKPAVPGQIKKSENQQNQQNNSGKNNNGNDHEKRHDKEGKKDQGNKVKAQKHPNHPSEKKNNKSNENRNNPERSPEEKDKGKNRGGNGHEKNQKISDNPNKGRGNNQGKHNDKGNR</sequence>
<dbReference type="EMBL" id="VDEM01000009">
    <property type="protein sequence ID" value="KAF0824869.1"/>
    <property type="molecule type" value="Genomic_DNA"/>
</dbReference>
<evidence type="ECO:0000256" key="1">
    <source>
        <dbReference type="ARBA" id="ARBA00004162"/>
    </source>
</evidence>
<feature type="coiled-coil region" evidence="6">
    <location>
        <begin position="173"/>
        <end position="209"/>
    </location>
</feature>
<feature type="compositionally biased region" description="Polar residues" evidence="7">
    <location>
        <begin position="364"/>
        <end position="377"/>
    </location>
</feature>
<keyword evidence="5 8" id="KW-0472">Membrane</keyword>
<evidence type="ECO:0000256" key="2">
    <source>
        <dbReference type="ARBA" id="ARBA00022475"/>
    </source>
</evidence>
<dbReference type="AlphaFoldDB" id="A0A800MYL0"/>
<keyword evidence="3 8" id="KW-0812">Transmembrane</keyword>
<dbReference type="InterPro" id="IPR024449">
    <property type="entry name" value="Anti-sigma_RsgI_N"/>
</dbReference>
<dbReference type="InterPro" id="IPR055431">
    <property type="entry name" value="RsgI_M"/>
</dbReference>
<dbReference type="PROSITE" id="PS51849">
    <property type="entry name" value="RSGI_N"/>
    <property type="match status" value="1"/>
</dbReference>
<evidence type="ECO:0000256" key="8">
    <source>
        <dbReference type="SAM" id="Phobius"/>
    </source>
</evidence>
<protein>
    <recommendedName>
        <fullName evidence="9">RsgI N-terminal anti-sigma domain-containing protein</fullName>
    </recommendedName>
</protein>
<keyword evidence="4 8" id="KW-1133">Transmembrane helix</keyword>
<proteinExistence type="predicted"/>
<feature type="domain" description="RsgI N-terminal anti-sigma" evidence="9">
    <location>
        <begin position="2"/>
        <end position="50"/>
    </location>
</feature>
<feature type="compositionally biased region" description="Basic and acidic residues" evidence="7">
    <location>
        <begin position="221"/>
        <end position="232"/>
    </location>
</feature>
<evidence type="ECO:0000256" key="3">
    <source>
        <dbReference type="ARBA" id="ARBA00022692"/>
    </source>
</evidence>
<dbReference type="Pfam" id="PF23750">
    <property type="entry name" value="RsgI_M"/>
    <property type="match status" value="1"/>
</dbReference>
<evidence type="ECO:0000256" key="5">
    <source>
        <dbReference type="ARBA" id="ARBA00023136"/>
    </source>
</evidence>
<dbReference type="OrthoDB" id="9800626at2"/>
<feature type="compositionally biased region" description="Polar residues" evidence="7">
    <location>
        <begin position="246"/>
        <end position="261"/>
    </location>
</feature>
<dbReference type="Pfam" id="PF12791">
    <property type="entry name" value="RsgI_N"/>
    <property type="match status" value="1"/>
</dbReference>
<feature type="compositionally biased region" description="Basic and acidic residues" evidence="7">
    <location>
        <begin position="324"/>
        <end position="363"/>
    </location>
</feature>
<evidence type="ECO:0000256" key="4">
    <source>
        <dbReference type="ARBA" id="ARBA00022989"/>
    </source>
</evidence>
<evidence type="ECO:0000256" key="7">
    <source>
        <dbReference type="SAM" id="MobiDB-lite"/>
    </source>
</evidence>
<accession>A0A800MYL0</accession>
<keyword evidence="6" id="KW-0175">Coiled coil</keyword>
<dbReference type="Proteomes" id="UP000465778">
    <property type="component" value="Unassembled WGS sequence"/>
</dbReference>
<reference evidence="10 11" key="1">
    <citation type="journal article" date="2020" name="G3 (Bethesda)">
        <title>Whole Genome Sequencing and Comparative Genomics of Two Nematicidal Bacillus Strains Reveals a Wide Range of Possible Virulence Factors.</title>
        <authorList>
            <person name="Susic N."/>
            <person name="Janezic S."/>
            <person name="Rupnik M."/>
            <person name="Geric Stare B."/>
        </authorList>
    </citation>
    <scope>NUCLEOTIDE SEQUENCE [LARGE SCALE GENOMIC DNA]</scope>
    <source>
        <strain evidence="10 11">I-1582</strain>
    </source>
</reference>
<organism evidence="10 11">
    <name type="scientific">Cytobacillus firmus</name>
    <name type="common">Bacillus firmus</name>
    <dbReference type="NCBI Taxonomy" id="1399"/>
    <lineage>
        <taxon>Bacteria</taxon>
        <taxon>Bacillati</taxon>
        <taxon>Bacillota</taxon>
        <taxon>Bacilli</taxon>
        <taxon>Bacillales</taxon>
        <taxon>Bacillaceae</taxon>
        <taxon>Cytobacillus</taxon>
    </lineage>
</organism>
<feature type="transmembrane region" description="Helical" evidence="8">
    <location>
        <begin position="65"/>
        <end position="84"/>
    </location>
</feature>
<feature type="compositionally biased region" description="Low complexity" evidence="7">
    <location>
        <begin position="283"/>
        <end position="297"/>
    </location>
</feature>
<feature type="compositionally biased region" description="Basic and acidic residues" evidence="7">
    <location>
        <begin position="298"/>
        <end position="314"/>
    </location>
</feature>
<gene>
    <name evidence="10" type="ORF">KIS1582_1256</name>
</gene>
<keyword evidence="2" id="KW-1003">Cell membrane</keyword>